<dbReference type="InterPro" id="IPR057369">
    <property type="entry name" value="VG15"/>
</dbReference>
<dbReference type="Proteomes" id="UP000203368">
    <property type="component" value="Segment"/>
</dbReference>
<reference evidence="1 2" key="1">
    <citation type="submission" date="2015-08" db="EMBL/GenBank/DDBJ databases">
        <authorList>
            <person name="Adesuyi A.O."/>
            <person name="Belay S."/>
            <person name="Corso A.D."/>
            <person name="Debo C.J."/>
            <person name="Downie J."/>
            <person name="Durmaz C."/>
            <person name="Espinoza J.R."/>
            <person name="Gilliam M.L."/>
            <person name="Gooden M.C."/>
            <person name="Hervey R.L."/>
            <person name="Ilanchezhian M."/>
            <person name="Kamara A."/>
            <person name="Lanao D.A."/>
            <person name="Malapati S.H."/>
            <person name="Moondra S."/>
            <person name="Mattei A.M."/>
            <person name="May C.J."/>
            <person name="Modlin S.E."/>
            <person name="Sadik I."/>
            <person name="Saulenas K.M."/>
            <person name="Allen E.A."/>
            <person name="Whitaker A.L."/>
            <person name="Awate O.A."/>
            <person name="Gray V.C."/>
            <person name="Buchser W.J."/>
            <person name="Saha M.S."/>
            <person name="Delesalle V.A."/>
            <person name="Bradley K.W."/>
            <person name="Asai D.J."/>
            <person name="Bowman C.A."/>
            <person name="Russell D.A."/>
            <person name="Pope W.H."/>
            <person name="Jacobs-Sera D."/>
            <person name="Hendrix R.W."/>
            <person name="Hatfull G.F."/>
        </authorList>
    </citation>
    <scope>NUCLEOTIDE SEQUENCE [LARGE SCALE GENOMIC DNA]</scope>
</reference>
<dbReference type="KEGG" id="vg:26517965"/>
<dbReference type="Pfam" id="PF25310">
    <property type="entry name" value="VG15"/>
    <property type="match status" value="1"/>
</dbReference>
<organism evidence="1 2">
    <name type="scientific">Rhodococcus phage CosmicSans</name>
    <dbReference type="NCBI Taxonomy" id="1701851"/>
    <lineage>
        <taxon>Viruses</taxon>
        <taxon>Duplodnaviria</taxon>
        <taxon>Heunggongvirae</taxon>
        <taxon>Uroviricota</taxon>
        <taxon>Caudoviricetes</taxon>
        <taxon>Rerduovirus</taxon>
        <taxon>Rerduovirus RER2</taxon>
    </lineage>
</organism>
<gene>
    <name evidence="1" type="ORF">SEA_COSMICSANS_10</name>
</gene>
<protein>
    <submittedName>
        <fullName evidence="1">Capsid maturation protease</fullName>
    </submittedName>
</protein>
<proteinExistence type="predicted"/>
<dbReference type="OrthoDB" id="5304at10239"/>
<keyword evidence="1" id="KW-0645">Protease</keyword>
<sequence length="296" mass="32970">MTPEAYAAGIAAIVAGVVSRATSLFNVFRAPKLGDQEWLAVLDAIFPAVYEARWEAGGIAREFYDTQRELAVPGAPRTPVNLATYGFQQFVRDMEPARSRFLREGATDYDFGQVLYRIARTVENGGRRTIIGAVEQPDPYLDSLLETKEVQIVDERPTETPRNSGSSNVRSFVRGWARVPTGRETCGFCLMLVSRGPVYRSAEAAGLRLGNSDAIKALQGDLDVSEYMDQWHPGCDCKTVPVFKLSDWPGRDDYLRAEQMWKDSTYGYSGKDALNAFRRHVEKLDFSEFGTGLRAA</sequence>
<evidence type="ECO:0000313" key="2">
    <source>
        <dbReference type="Proteomes" id="UP000203368"/>
    </source>
</evidence>
<dbReference type="GeneID" id="26517965"/>
<dbReference type="GO" id="GO:0006508">
    <property type="term" value="P:proteolysis"/>
    <property type="evidence" value="ECO:0007669"/>
    <property type="project" value="UniProtKB-KW"/>
</dbReference>
<accession>A0A0K2CLN8</accession>
<dbReference type="EMBL" id="KT372002">
    <property type="protein sequence ID" value="ALA06457.1"/>
    <property type="molecule type" value="Genomic_DNA"/>
</dbReference>
<keyword evidence="1" id="KW-0378">Hydrolase</keyword>
<name>A0A0K2CLN8_9CAUD</name>
<dbReference type="RefSeq" id="YP_009189663.1">
    <property type="nucleotide sequence ID" value="NC_028677.1"/>
</dbReference>
<evidence type="ECO:0000313" key="1">
    <source>
        <dbReference type="EMBL" id="ALA06457.1"/>
    </source>
</evidence>
<dbReference type="GO" id="GO:0008233">
    <property type="term" value="F:peptidase activity"/>
    <property type="evidence" value="ECO:0007669"/>
    <property type="project" value="UniProtKB-KW"/>
</dbReference>